<dbReference type="AlphaFoldDB" id="A0A540VZI3"/>
<dbReference type="Proteomes" id="UP000319103">
    <property type="component" value="Unassembled WGS sequence"/>
</dbReference>
<feature type="transmembrane region" description="Helical" evidence="2">
    <location>
        <begin position="57"/>
        <end position="75"/>
    </location>
</feature>
<keyword evidence="2" id="KW-1133">Transmembrane helix</keyword>
<dbReference type="EMBL" id="VIGB01000003">
    <property type="protein sequence ID" value="TQF02186.1"/>
    <property type="molecule type" value="Genomic_DNA"/>
</dbReference>
<reference evidence="3 4" key="1">
    <citation type="submission" date="2019-06" db="EMBL/GenBank/DDBJ databases">
        <title>Description of Kitasatospora acidophila sp. nov. isolated from pine grove soil, and reclassification of Streptomyces novaecaesareae to Kitasatospora novaeceasareae comb. nov.</title>
        <authorList>
            <person name="Kim M.J."/>
        </authorList>
    </citation>
    <scope>NUCLEOTIDE SEQUENCE [LARGE SCALE GENOMIC DNA]</scope>
    <source>
        <strain evidence="3 4">MMS16-CNU292</strain>
    </source>
</reference>
<keyword evidence="4" id="KW-1185">Reference proteome</keyword>
<gene>
    <name evidence="3" type="ORF">E6W39_07765</name>
</gene>
<evidence type="ECO:0000256" key="2">
    <source>
        <dbReference type="SAM" id="Phobius"/>
    </source>
</evidence>
<keyword evidence="2" id="KW-0812">Transmembrane</keyword>
<dbReference type="RefSeq" id="WP_141632887.1">
    <property type="nucleotide sequence ID" value="NZ_VIGB01000003.1"/>
</dbReference>
<evidence type="ECO:0000256" key="1">
    <source>
        <dbReference type="SAM" id="MobiDB-lite"/>
    </source>
</evidence>
<name>A0A540VZI3_9ACTN</name>
<feature type="compositionally biased region" description="Low complexity" evidence="1">
    <location>
        <begin position="157"/>
        <end position="176"/>
    </location>
</feature>
<comment type="caution">
    <text evidence="3">The sequence shown here is derived from an EMBL/GenBank/DDBJ whole genome shotgun (WGS) entry which is preliminary data.</text>
</comment>
<protein>
    <submittedName>
        <fullName evidence="3">Uncharacterized protein</fullName>
    </submittedName>
</protein>
<keyword evidence="2" id="KW-0472">Membrane</keyword>
<feature type="transmembrane region" description="Helical" evidence="2">
    <location>
        <begin position="96"/>
        <end position="117"/>
    </location>
</feature>
<evidence type="ECO:0000313" key="4">
    <source>
        <dbReference type="Proteomes" id="UP000319103"/>
    </source>
</evidence>
<evidence type="ECO:0000313" key="3">
    <source>
        <dbReference type="EMBL" id="TQF02186.1"/>
    </source>
</evidence>
<accession>A0A540VZI3</accession>
<proteinExistence type="predicted"/>
<organism evidence="3 4">
    <name type="scientific">Kitasatospora acidiphila</name>
    <dbReference type="NCBI Taxonomy" id="2567942"/>
    <lineage>
        <taxon>Bacteria</taxon>
        <taxon>Bacillati</taxon>
        <taxon>Actinomycetota</taxon>
        <taxon>Actinomycetes</taxon>
        <taxon>Kitasatosporales</taxon>
        <taxon>Streptomycetaceae</taxon>
        <taxon>Kitasatospora</taxon>
    </lineage>
</organism>
<sequence>MIVLVQLLFVLMPLACWLALARTRVAGTLVGLLLAGCAVLVTGVHEDWFTTRAKAEVYVGLPPVVLLLVAAGALAERRLRGPRPKRVYSGRSGGAWVALVAYLVFFGLLGTPVYLMFTHDSFVPSTDEVLPLPSGLALLSKDDNGVCGSGTCSSGWRSAAPPASPAARSPAACAPP</sequence>
<feature type="region of interest" description="Disordered" evidence="1">
    <location>
        <begin position="153"/>
        <end position="176"/>
    </location>
</feature>